<reference evidence="3" key="1">
    <citation type="submission" date="2017-04" db="EMBL/GenBank/DDBJ databases">
        <authorList>
            <person name="Varghese N."/>
            <person name="Submissions S."/>
        </authorList>
    </citation>
    <scope>NUCLEOTIDE SEQUENCE [LARGE SCALE GENOMIC DNA]</scope>
    <source>
        <strain evidence="3">Ballard 720</strain>
    </source>
</reference>
<dbReference type="Proteomes" id="UP000192911">
    <property type="component" value="Unassembled WGS sequence"/>
</dbReference>
<dbReference type="EMBL" id="FXAH01000005">
    <property type="protein sequence ID" value="SMF29675.1"/>
    <property type="molecule type" value="Genomic_DNA"/>
</dbReference>
<evidence type="ECO:0000313" key="2">
    <source>
        <dbReference type="EMBL" id="SMF29675.1"/>
    </source>
</evidence>
<name>A0A1X7E9W2_TRICW</name>
<protein>
    <submittedName>
        <fullName evidence="2">Uncharacterized protein</fullName>
    </submittedName>
</protein>
<gene>
    <name evidence="2" type="ORF">SAMN06295900_10575</name>
</gene>
<evidence type="ECO:0000313" key="3">
    <source>
        <dbReference type="Proteomes" id="UP000192911"/>
    </source>
</evidence>
<keyword evidence="3" id="KW-1185">Reference proteome</keyword>
<proteinExistence type="predicted"/>
<organism evidence="2 3">
    <name type="scientific">Trinickia caryophylli</name>
    <name type="common">Paraburkholderia caryophylli</name>
    <dbReference type="NCBI Taxonomy" id="28094"/>
    <lineage>
        <taxon>Bacteria</taxon>
        <taxon>Pseudomonadati</taxon>
        <taxon>Pseudomonadota</taxon>
        <taxon>Betaproteobacteria</taxon>
        <taxon>Burkholderiales</taxon>
        <taxon>Burkholderiaceae</taxon>
        <taxon>Trinickia</taxon>
    </lineage>
</organism>
<dbReference type="AlphaFoldDB" id="A0A1X7E9W2"/>
<evidence type="ECO:0000256" key="1">
    <source>
        <dbReference type="SAM" id="MobiDB-lite"/>
    </source>
</evidence>
<feature type="region of interest" description="Disordered" evidence="1">
    <location>
        <begin position="1"/>
        <end position="28"/>
    </location>
</feature>
<feature type="compositionally biased region" description="Low complexity" evidence="1">
    <location>
        <begin position="1"/>
        <end position="11"/>
    </location>
</feature>
<sequence>MRPAATTTGGETTHGRFSRTGSNARSRKRAVRGVNVVLYCGDSKGTLQMHFRKWPELTGRSMEVPWNRVRANAGPRPCAFLRLALQLA</sequence>
<accession>A0A1X7E9W2</accession>